<proteinExistence type="predicted"/>
<protein>
    <submittedName>
        <fullName evidence="2">Uncharacterized protein</fullName>
    </submittedName>
</protein>
<comment type="caution">
    <text evidence="2">The sequence shown here is derived from an EMBL/GenBank/DDBJ whole genome shotgun (WGS) entry which is preliminary data.</text>
</comment>
<name>A0A7C4JIY8_9CREN</name>
<evidence type="ECO:0000313" key="2">
    <source>
        <dbReference type="EMBL" id="HGQ64058.1"/>
    </source>
</evidence>
<reference evidence="2" key="1">
    <citation type="journal article" date="2020" name="mSystems">
        <title>Genome- and Community-Level Interaction Insights into Carbon Utilization and Element Cycling Functions of Hydrothermarchaeota in Hydrothermal Sediment.</title>
        <authorList>
            <person name="Zhou Z."/>
            <person name="Liu Y."/>
            <person name="Xu W."/>
            <person name="Pan J."/>
            <person name="Luo Z.H."/>
            <person name="Li M."/>
        </authorList>
    </citation>
    <scope>NUCLEOTIDE SEQUENCE [LARGE SCALE GENOMIC DNA]</scope>
    <source>
        <strain evidence="2">SpSt-637</strain>
        <strain evidence="1">SpSt-667</strain>
    </source>
</reference>
<gene>
    <name evidence="2" type="ORF">ENU08_02285</name>
    <name evidence="1" type="ORF">ENU41_03805</name>
</gene>
<evidence type="ECO:0000313" key="1">
    <source>
        <dbReference type="EMBL" id="HGQ35786.1"/>
    </source>
</evidence>
<dbReference type="EMBL" id="DTBD01000017">
    <property type="protein sequence ID" value="HGQ64058.1"/>
    <property type="molecule type" value="Genomic_DNA"/>
</dbReference>
<dbReference type="EMBL" id="DTCK01000021">
    <property type="protein sequence ID" value="HGQ35786.1"/>
    <property type="molecule type" value="Genomic_DNA"/>
</dbReference>
<accession>A0A7C4JIY8</accession>
<dbReference type="AlphaFoldDB" id="A0A7C4JIY8"/>
<sequence>MIDELNVALLLSVAYAVPYVDTKGVTTLSNEEVFKLVDMYNDEVESYIKLKGVRTVSSKSIKEDAHVLCDGTLIHVGVFEGGYIPSESLLGYRKMCSDTIMLHTHPVPLPIPTLEDLLSMYQIGYRIECILSKIDEAIAKMVCVEPLRELKDVVPVMESFVEKVYSLVDKYIVVEDEFGVQFLPYPSNKNLGKIESEFVSVMKKHCRVSVISFDMNKKEYEINTIF</sequence>
<organism evidence="2">
    <name type="scientific">Ignisphaera aggregans</name>
    <dbReference type="NCBI Taxonomy" id="334771"/>
    <lineage>
        <taxon>Archaea</taxon>
        <taxon>Thermoproteota</taxon>
        <taxon>Thermoprotei</taxon>
        <taxon>Desulfurococcales</taxon>
        <taxon>Desulfurococcaceae</taxon>
        <taxon>Ignisphaera</taxon>
    </lineage>
</organism>